<protein>
    <recommendedName>
        <fullName evidence="3">General secretion pathway protein C</fullName>
    </recommendedName>
</protein>
<gene>
    <name evidence="1" type="ORF">FHR99_000921</name>
</gene>
<dbReference type="InterPro" id="IPR036034">
    <property type="entry name" value="PDZ_sf"/>
</dbReference>
<comment type="caution">
    <text evidence="1">The sequence shown here is derived from an EMBL/GenBank/DDBJ whole genome shotgun (WGS) entry which is preliminary data.</text>
</comment>
<dbReference type="RefSeq" id="WP_183409365.1">
    <property type="nucleotide sequence ID" value="NZ_JACHWY010000001.1"/>
</dbReference>
<evidence type="ECO:0008006" key="3">
    <source>
        <dbReference type="Google" id="ProtNLM"/>
    </source>
</evidence>
<accession>A0A7W4Z686</accession>
<dbReference type="Gene3D" id="2.30.42.10">
    <property type="match status" value="1"/>
</dbReference>
<reference evidence="1 2" key="1">
    <citation type="submission" date="2020-08" db="EMBL/GenBank/DDBJ databases">
        <title>Genomic Encyclopedia of Type Strains, Phase III (KMG-III): the genomes of soil and plant-associated and newly described type strains.</title>
        <authorList>
            <person name="Whitman W."/>
        </authorList>
    </citation>
    <scope>NUCLEOTIDE SEQUENCE [LARGE SCALE GENOMIC DNA]</scope>
    <source>
        <strain evidence="1 2">CECT 8654</strain>
    </source>
</reference>
<name>A0A7W4Z686_9GAMM</name>
<proteinExistence type="predicted"/>
<sequence>MTVKQHLLFAIVWIVAAGVLAVFGQKPAQPDLLALEDELFSDEAALFGDEAFGDEPFADGGQSFFAELSNDEAMARDAAPQQAAASAGGSPVVAVLDEAVLVQQGEVYRFYCCVRDAKADTDASRPDLVDLRRDEQATRLARTYHQKLYINPFALAGKVKIEASRSQGRMNYTVYPGSDPQAFAALGLQPGDNVLGVNGVSLQRSDAIPVLYQQLAAADYVAVTLERQGRPVVVLLSLAASV</sequence>
<dbReference type="Proteomes" id="UP000537130">
    <property type="component" value="Unassembled WGS sequence"/>
</dbReference>
<organism evidence="1 2">
    <name type="scientific">Litorivivens lipolytica</name>
    <dbReference type="NCBI Taxonomy" id="1524264"/>
    <lineage>
        <taxon>Bacteria</taxon>
        <taxon>Pseudomonadati</taxon>
        <taxon>Pseudomonadota</taxon>
        <taxon>Gammaproteobacteria</taxon>
        <taxon>Litorivivens</taxon>
    </lineage>
</organism>
<evidence type="ECO:0000313" key="2">
    <source>
        <dbReference type="Proteomes" id="UP000537130"/>
    </source>
</evidence>
<keyword evidence="2" id="KW-1185">Reference proteome</keyword>
<dbReference type="SUPFAM" id="SSF50156">
    <property type="entry name" value="PDZ domain-like"/>
    <property type="match status" value="1"/>
</dbReference>
<dbReference type="AlphaFoldDB" id="A0A7W4Z686"/>
<dbReference type="EMBL" id="JACHWY010000001">
    <property type="protein sequence ID" value="MBB3046685.1"/>
    <property type="molecule type" value="Genomic_DNA"/>
</dbReference>
<evidence type="ECO:0000313" key="1">
    <source>
        <dbReference type="EMBL" id="MBB3046685.1"/>
    </source>
</evidence>